<dbReference type="EMBL" id="BAAALF010000176">
    <property type="protein sequence ID" value="GAA1266350.1"/>
    <property type="molecule type" value="Genomic_DNA"/>
</dbReference>
<dbReference type="Proteomes" id="UP001500037">
    <property type="component" value="Unassembled WGS sequence"/>
</dbReference>
<feature type="domain" description="ABC transmembrane type-1" evidence="10">
    <location>
        <begin position="731"/>
        <end position="1013"/>
    </location>
</feature>
<dbReference type="PROSITE" id="PS50929">
    <property type="entry name" value="ABC_TM1F"/>
    <property type="match status" value="2"/>
</dbReference>
<dbReference type="CDD" id="cd18546">
    <property type="entry name" value="ABC_6TM_Rv0194_D2_like"/>
    <property type="match status" value="1"/>
</dbReference>
<sequence>MPETHGSTREIPAPGGTGWLRRLGGYCWRYRRNFLLSFGASLAGMAVTAIVPLITKLIIDDVITTHTRSLTPWAIALLVGALLVFVFTQVRRYTAGQLALDVQQDLRTELFTSLTRLDGARQDRLDTGQVVGRATSDLQLIHGLLSMLPMMTGNLLLFVMSIMVMCWLSLPLTLIALVMGPALWWVATLSRERLFPATWAAQQEAAVVAGVVDAAVGGVRVVKGFGQEEQELGKLEQASRGLYAMRLRAVRLASRFGPAMQAIPALAQVAVLALGGWLAVDGQVTLGTFVAFSAYVAQMTGPVRMLTMVLTVGQQAQAGVERVFELIDERPLVRELPGARALEPVAGAPALEFDQVDFHYRTDHLEAADSDPAASDLTDTGPADPDADTDGADTTARPVLRGLSLRVAPGETLALVGSSGSGKSTVAQLIPRFYDPTGGTIRLHGQDLRELTLDAVRSVVGIVPEDSFLFSDTVRANIAYGRPGASVEEIEAAARAAQADAFVRELPEGYLTKVGEQGLTLSGGQRQRIALARAILADPQVLLLDDATSAVDPRIEAEIHEALRTVMAGRTTVLIAHRRSTLQLADRIAVLDHGRLLDLGTHDELVERCPRYRALITDPEAENGRTIEETLDAGADLEAERRQAAQLPAAGQTIQLPQDVAPAARTTRGAAGRARTGRVMTGRAGDPELLAKVAALPAATDLPGIALADAAAGDPDFSLGRLLKPFRAPLALGFLLLALDAAAGLVLPILIRHGIDDGVSKGVMTGVTFASLAALAVVLLDWLVQSAEARVSGRTGERVLYSLRVKIFAHLNRLGLDYYERELSGRIMTRMTTDVDALSTFLQTGVVTAVVSLLTFGGIFVALLAIDTGLALTVFAVLPVLAVATLVFRRKSAAQYQDSRELISTVNADLQENVAGMRIVQAFRREPDTVARFRSRGRAYRDSRARAQLYISLYFPFVQLLSSVAAALVLIEGASRVDAGTLTVGALVAYLLYIDLFFAPVNQLSQIFDGYQQAAVGLSRIRELLRTPTSTPAATDPLAAERLRGEIVFEGVSFAYNGGGEGSPEVLSGIDLRIPAGQTVALVGETGAGKSTLVKLVARFYDATAGTVRIDGTDVTRYRLADYRHRLGVVPQEAYLFAGTVREAIAYGRPEAGDAEVEAAARAVGAHEMITGLSGGYEHEVAGRGRNLSAGQRQLIALARAELVDPDILLLDEATAALDLATEAAVNHAADRLRDGRPGRPGGRTTLVIAHRLTTAERADRVIVLHHGRVVEDGTHTELLAADGAYAKLWQAFVADGRPSPVPAPVAG</sequence>
<comment type="subcellular location">
    <subcellularLocation>
        <location evidence="1">Cell membrane</location>
        <topology evidence="1">Multi-pass membrane protein</topology>
    </subcellularLocation>
</comment>
<dbReference type="InterPro" id="IPR017871">
    <property type="entry name" value="ABC_transporter-like_CS"/>
</dbReference>
<dbReference type="InterPro" id="IPR011527">
    <property type="entry name" value="ABC1_TM_dom"/>
</dbReference>
<feature type="domain" description="ABC transporter" evidence="9">
    <location>
        <begin position="1047"/>
        <end position="1292"/>
    </location>
</feature>
<dbReference type="SUPFAM" id="SSF90123">
    <property type="entry name" value="ABC transporter transmembrane region"/>
    <property type="match status" value="2"/>
</dbReference>
<dbReference type="CDD" id="cd18543">
    <property type="entry name" value="ABC_6TM_Rv0194_D1_like"/>
    <property type="match status" value="1"/>
</dbReference>
<dbReference type="PROSITE" id="PS00211">
    <property type="entry name" value="ABC_TRANSPORTER_1"/>
    <property type="match status" value="1"/>
</dbReference>
<feature type="transmembrane region" description="Helical" evidence="8">
    <location>
        <begin position="870"/>
        <end position="888"/>
    </location>
</feature>
<evidence type="ECO:0000259" key="9">
    <source>
        <dbReference type="PROSITE" id="PS50893"/>
    </source>
</evidence>
<dbReference type="PANTHER" id="PTHR43394:SF1">
    <property type="entry name" value="ATP-BINDING CASSETTE SUB-FAMILY B MEMBER 10, MITOCHONDRIAL"/>
    <property type="match status" value="1"/>
</dbReference>
<proteinExistence type="predicted"/>
<feature type="transmembrane region" description="Helical" evidence="8">
    <location>
        <begin position="763"/>
        <end position="784"/>
    </location>
</feature>
<name>A0ABN1WUG4_9ACTN</name>
<keyword evidence="5 8" id="KW-1133">Transmembrane helix</keyword>
<dbReference type="InterPro" id="IPR039421">
    <property type="entry name" value="Type_1_exporter"/>
</dbReference>
<dbReference type="Pfam" id="PF00664">
    <property type="entry name" value="ABC_membrane"/>
    <property type="match status" value="2"/>
</dbReference>
<protein>
    <submittedName>
        <fullName evidence="11">ABC transporter ATP-binding protein</fullName>
    </submittedName>
</protein>
<feature type="transmembrane region" description="Helical" evidence="8">
    <location>
        <begin position="840"/>
        <end position="864"/>
    </location>
</feature>
<feature type="transmembrane region" description="Helical" evidence="8">
    <location>
        <begin position="730"/>
        <end position="751"/>
    </location>
</feature>
<dbReference type="InterPro" id="IPR003439">
    <property type="entry name" value="ABC_transporter-like_ATP-bd"/>
</dbReference>
<gene>
    <name evidence="11" type="ORF">GCM10009665_64220</name>
</gene>
<reference evidence="11 12" key="1">
    <citation type="journal article" date="2019" name="Int. J. Syst. Evol. Microbiol.">
        <title>The Global Catalogue of Microorganisms (GCM) 10K type strain sequencing project: providing services to taxonomists for standard genome sequencing and annotation.</title>
        <authorList>
            <consortium name="The Broad Institute Genomics Platform"/>
            <consortium name="The Broad Institute Genome Sequencing Center for Infectious Disease"/>
            <person name="Wu L."/>
            <person name="Ma J."/>
        </authorList>
    </citation>
    <scope>NUCLEOTIDE SEQUENCE [LARGE SCALE GENOMIC DNA]</scope>
    <source>
        <strain evidence="11 12">JCM 13004</strain>
    </source>
</reference>
<keyword evidence="12" id="KW-1185">Reference proteome</keyword>
<evidence type="ECO:0000256" key="7">
    <source>
        <dbReference type="SAM" id="MobiDB-lite"/>
    </source>
</evidence>
<keyword evidence="6 8" id="KW-0472">Membrane</keyword>
<dbReference type="SUPFAM" id="SSF52540">
    <property type="entry name" value="P-loop containing nucleoside triphosphate hydrolases"/>
    <property type="match status" value="2"/>
</dbReference>
<evidence type="ECO:0000313" key="11">
    <source>
        <dbReference type="EMBL" id="GAA1266350.1"/>
    </source>
</evidence>
<dbReference type="RefSeq" id="WP_344445636.1">
    <property type="nucleotide sequence ID" value="NZ_BAAALF010000176.1"/>
</dbReference>
<feature type="domain" description="ABC transmembrane type-1" evidence="10">
    <location>
        <begin position="35"/>
        <end position="315"/>
    </location>
</feature>
<evidence type="ECO:0000259" key="10">
    <source>
        <dbReference type="PROSITE" id="PS50929"/>
    </source>
</evidence>
<evidence type="ECO:0000256" key="2">
    <source>
        <dbReference type="ARBA" id="ARBA00022692"/>
    </source>
</evidence>
<feature type="transmembrane region" description="Helical" evidence="8">
    <location>
        <begin position="256"/>
        <end position="278"/>
    </location>
</feature>
<dbReference type="InterPro" id="IPR027417">
    <property type="entry name" value="P-loop_NTPase"/>
</dbReference>
<feature type="transmembrane region" description="Helical" evidence="8">
    <location>
        <begin position="284"/>
        <end position="301"/>
    </location>
</feature>
<dbReference type="PANTHER" id="PTHR43394">
    <property type="entry name" value="ATP-DEPENDENT PERMEASE MDL1, MITOCHONDRIAL"/>
    <property type="match status" value="1"/>
</dbReference>
<dbReference type="Gene3D" id="3.40.50.300">
    <property type="entry name" value="P-loop containing nucleotide triphosphate hydrolases"/>
    <property type="match status" value="2"/>
</dbReference>
<evidence type="ECO:0000256" key="5">
    <source>
        <dbReference type="ARBA" id="ARBA00022989"/>
    </source>
</evidence>
<dbReference type="PROSITE" id="PS50893">
    <property type="entry name" value="ABC_TRANSPORTER_2"/>
    <property type="match status" value="2"/>
</dbReference>
<keyword evidence="2 8" id="KW-0812">Transmembrane</keyword>
<feature type="transmembrane region" description="Helical" evidence="8">
    <location>
        <begin position="34"/>
        <end position="58"/>
    </location>
</feature>
<feature type="transmembrane region" description="Helical" evidence="8">
    <location>
        <begin position="949"/>
        <end position="971"/>
    </location>
</feature>
<organism evidence="11 12">
    <name type="scientific">Kitasatospora nipponensis</name>
    <dbReference type="NCBI Taxonomy" id="258049"/>
    <lineage>
        <taxon>Bacteria</taxon>
        <taxon>Bacillati</taxon>
        <taxon>Actinomycetota</taxon>
        <taxon>Actinomycetes</taxon>
        <taxon>Kitasatosporales</taxon>
        <taxon>Streptomycetaceae</taxon>
        <taxon>Kitasatospora</taxon>
    </lineage>
</organism>
<evidence type="ECO:0000256" key="3">
    <source>
        <dbReference type="ARBA" id="ARBA00022741"/>
    </source>
</evidence>
<accession>A0ABN1WUG4</accession>
<keyword evidence="4 11" id="KW-0067">ATP-binding</keyword>
<evidence type="ECO:0000313" key="12">
    <source>
        <dbReference type="Proteomes" id="UP001500037"/>
    </source>
</evidence>
<dbReference type="InterPro" id="IPR003593">
    <property type="entry name" value="AAA+_ATPase"/>
</dbReference>
<dbReference type="Pfam" id="PF00005">
    <property type="entry name" value="ABC_tran"/>
    <property type="match status" value="2"/>
</dbReference>
<dbReference type="InterPro" id="IPR036640">
    <property type="entry name" value="ABC1_TM_sf"/>
</dbReference>
<feature type="transmembrane region" description="Helical" evidence="8">
    <location>
        <begin position="155"/>
        <end position="186"/>
    </location>
</feature>
<feature type="domain" description="ABC transporter" evidence="9">
    <location>
        <begin position="372"/>
        <end position="618"/>
    </location>
</feature>
<keyword evidence="3" id="KW-0547">Nucleotide-binding</keyword>
<dbReference type="SMART" id="SM00382">
    <property type="entry name" value="AAA"/>
    <property type="match status" value="2"/>
</dbReference>
<evidence type="ECO:0000256" key="4">
    <source>
        <dbReference type="ARBA" id="ARBA00022840"/>
    </source>
</evidence>
<evidence type="ECO:0000256" key="8">
    <source>
        <dbReference type="SAM" id="Phobius"/>
    </source>
</evidence>
<feature type="region of interest" description="Disordered" evidence="7">
    <location>
        <begin position="369"/>
        <end position="395"/>
    </location>
</feature>
<feature type="transmembrane region" description="Helical" evidence="8">
    <location>
        <begin position="70"/>
        <end position="90"/>
    </location>
</feature>
<evidence type="ECO:0000256" key="6">
    <source>
        <dbReference type="ARBA" id="ARBA00023136"/>
    </source>
</evidence>
<comment type="caution">
    <text evidence="11">The sequence shown here is derived from an EMBL/GenBank/DDBJ whole genome shotgun (WGS) entry which is preliminary data.</text>
</comment>
<evidence type="ECO:0000256" key="1">
    <source>
        <dbReference type="ARBA" id="ARBA00004651"/>
    </source>
</evidence>
<dbReference type="GO" id="GO:0005524">
    <property type="term" value="F:ATP binding"/>
    <property type="evidence" value="ECO:0007669"/>
    <property type="project" value="UniProtKB-KW"/>
</dbReference>
<dbReference type="Gene3D" id="1.20.1560.10">
    <property type="entry name" value="ABC transporter type 1, transmembrane domain"/>
    <property type="match status" value="2"/>
</dbReference>